<gene>
    <name evidence="2" type="ORF">GCM10009850_051140</name>
</gene>
<proteinExistence type="predicted"/>
<keyword evidence="3" id="KW-1185">Reference proteome</keyword>
<feature type="transmembrane region" description="Helical" evidence="1">
    <location>
        <begin position="122"/>
        <end position="144"/>
    </location>
</feature>
<feature type="transmembrane region" description="Helical" evidence="1">
    <location>
        <begin position="80"/>
        <end position="102"/>
    </location>
</feature>
<feature type="transmembrane region" description="Helical" evidence="1">
    <location>
        <begin position="55"/>
        <end position="73"/>
    </location>
</feature>
<keyword evidence="1" id="KW-0812">Transmembrane</keyword>
<keyword evidence="1" id="KW-1133">Transmembrane helix</keyword>
<reference evidence="2 3" key="1">
    <citation type="journal article" date="2019" name="Int. J. Syst. Evol. Microbiol.">
        <title>The Global Catalogue of Microorganisms (GCM) 10K type strain sequencing project: providing services to taxonomists for standard genome sequencing and annotation.</title>
        <authorList>
            <consortium name="The Broad Institute Genomics Platform"/>
            <consortium name="The Broad Institute Genome Sequencing Center for Infectious Disease"/>
            <person name="Wu L."/>
            <person name="Ma J."/>
        </authorList>
    </citation>
    <scope>NUCLEOTIDE SEQUENCE [LARGE SCALE GENOMIC DNA]</scope>
    <source>
        <strain evidence="2 3">JCM 16114</strain>
    </source>
</reference>
<evidence type="ECO:0000313" key="3">
    <source>
        <dbReference type="Proteomes" id="UP001499843"/>
    </source>
</evidence>
<protein>
    <recommendedName>
        <fullName evidence="4">DUF1772 domain-containing protein</fullName>
    </recommendedName>
</protein>
<sequence length="147" mass="15525">MTMLLLALITLVLHGALTGLFYTFSMSVMPGLNATDPAQAEAAMRSINRKILNPWLYLVFLGSPLAALVAGFLADGRAALWFFAAAGVSFAGSFLVTVAVNVPMNNALDAGTMPFKDYSPRWTAFNTLRAVASAVALVLVGLGLTEL</sequence>
<evidence type="ECO:0000313" key="2">
    <source>
        <dbReference type="EMBL" id="GAA2209655.1"/>
    </source>
</evidence>
<dbReference type="Proteomes" id="UP001499843">
    <property type="component" value="Unassembled WGS sequence"/>
</dbReference>
<evidence type="ECO:0008006" key="4">
    <source>
        <dbReference type="Google" id="ProtNLM"/>
    </source>
</evidence>
<dbReference type="Pfam" id="PF08592">
    <property type="entry name" value="Anthrone_oxy"/>
    <property type="match status" value="1"/>
</dbReference>
<organism evidence="2 3">
    <name type="scientific">Nonomuraea monospora</name>
    <dbReference type="NCBI Taxonomy" id="568818"/>
    <lineage>
        <taxon>Bacteria</taxon>
        <taxon>Bacillati</taxon>
        <taxon>Actinomycetota</taxon>
        <taxon>Actinomycetes</taxon>
        <taxon>Streptosporangiales</taxon>
        <taxon>Streptosporangiaceae</taxon>
        <taxon>Nonomuraea</taxon>
    </lineage>
</organism>
<dbReference type="EMBL" id="BAAAQX010000013">
    <property type="protein sequence ID" value="GAA2209655.1"/>
    <property type="molecule type" value="Genomic_DNA"/>
</dbReference>
<comment type="caution">
    <text evidence="2">The sequence shown here is derived from an EMBL/GenBank/DDBJ whole genome shotgun (WGS) entry which is preliminary data.</text>
</comment>
<dbReference type="InterPro" id="IPR013901">
    <property type="entry name" value="Anthrone_oxy"/>
</dbReference>
<keyword evidence="1" id="KW-0472">Membrane</keyword>
<evidence type="ECO:0000256" key="1">
    <source>
        <dbReference type="SAM" id="Phobius"/>
    </source>
</evidence>
<accession>A0ABN3CJM2</accession>
<name>A0ABN3CJM2_9ACTN</name>